<protein>
    <submittedName>
        <fullName evidence="1">Uncharacterized protein</fullName>
    </submittedName>
</protein>
<reference evidence="1 2" key="1">
    <citation type="journal article" date="2002" name="J. Mol. Microbiol. Biotechnol.">
        <title>The genome of Methanosarcina mazei: evidence for lateral gene transfer between Bacteria and Archaea.</title>
        <authorList>
            <person name="Deppenmeier U."/>
            <person name="Johann A."/>
            <person name="Hartsch T."/>
            <person name="Merkl R."/>
            <person name="Schmitz R.A."/>
            <person name="Martinez-Arias R."/>
            <person name="Henne A."/>
            <person name="Wiezer A."/>
            <person name="Baumer S."/>
            <person name="Jacobi C."/>
            <person name="Bruggemann H."/>
            <person name="Lienard T."/>
            <person name="Christmann A."/>
            <person name="Bomeke M."/>
            <person name="Steckel S."/>
            <person name="Bhattacharyya A."/>
            <person name="Lykidis A."/>
            <person name="Overbeek R."/>
            <person name="Klenk H.P."/>
            <person name="Gunsalus R.P."/>
            <person name="Fritz H.J."/>
            <person name="Gottschalk G."/>
        </authorList>
    </citation>
    <scope>NUCLEOTIDE SEQUENCE [LARGE SCALE GENOMIC DNA]</scope>
    <source>
        <strain evidence="2">ATCC BAA-159 / DSM 3647 / Goe1 / Go1 / JCM 11833 / OCM 88</strain>
    </source>
</reference>
<organism evidence="1 2">
    <name type="scientific">Methanosarcina mazei (strain ATCC BAA-159 / DSM 3647 / Goe1 / Go1 / JCM 11833 / OCM 88)</name>
    <name type="common">Methanosarcina frisia</name>
    <dbReference type="NCBI Taxonomy" id="192952"/>
    <lineage>
        <taxon>Archaea</taxon>
        <taxon>Methanobacteriati</taxon>
        <taxon>Methanobacteriota</taxon>
        <taxon>Stenosarchaea group</taxon>
        <taxon>Methanomicrobia</taxon>
        <taxon>Methanosarcinales</taxon>
        <taxon>Methanosarcinaceae</taxon>
        <taxon>Methanosarcina</taxon>
    </lineage>
</organism>
<dbReference type="AlphaFoldDB" id="Q8PRT1"/>
<proteinExistence type="predicted"/>
<dbReference type="HOGENOM" id="CLU_2613683_0_0_2"/>
<dbReference type="Proteomes" id="UP000000595">
    <property type="component" value="Chromosome"/>
</dbReference>
<sequence>MLTNFSKVVRKIKRSFSFNPCFSGSCSRIRCTFNVYTIRYIVSILVLVDLAHEYYIRDEIEGELKVSILVLVDLAHEL</sequence>
<evidence type="ECO:0000313" key="2">
    <source>
        <dbReference type="Proteomes" id="UP000000595"/>
    </source>
</evidence>
<evidence type="ECO:0000313" key="1">
    <source>
        <dbReference type="EMBL" id="AAM33058.1"/>
    </source>
</evidence>
<name>Q8PRT1_METMA</name>
<gene>
    <name evidence="1" type="ordered locus">MM_3362</name>
</gene>
<dbReference type="EMBL" id="AE008384">
    <property type="protein sequence ID" value="AAM33058.1"/>
    <property type="molecule type" value="Genomic_DNA"/>
</dbReference>
<dbReference type="PROSITE" id="PS51257">
    <property type="entry name" value="PROKAR_LIPOPROTEIN"/>
    <property type="match status" value="1"/>
</dbReference>
<accession>Q8PRT1</accession>
<dbReference type="KEGG" id="mma:MM_3362"/>